<dbReference type="EMBL" id="HACG01031225">
    <property type="protein sequence ID" value="CEK78090.1"/>
    <property type="molecule type" value="Transcribed_RNA"/>
</dbReference>
<protein>
    <submittedName>
        <fullName evidence="1">Uncharacterized protein</fullName>
    </submittedName>
</protein>
<evidence type="ECO:0000313" key="1">
    <source>
        <dbReference type="EMBL" id="CEK78090.1"/>
    </source>
</evidence>
<accession>A0A0B7ADR1</accession>
<reference evidence="1" key="1">
    <citation type="submission" date="2014-12" db="EMBL/GenBank/DDBJ databases">
        <title>Insight into the proteome of Arion vulgaris.</title>
        <authorList>
            <person name="Aradska J."/>
            <person name="Bulat T."/>
            <person name="Smidak R."/>
            <person name="Sarate P."/>
            <person name="Gangsoo J."/>
            <person name="Sialana F."/>
            <person name="Bilban M."/>
            <person name="Lubec G."/>
        </authorList>
    </citation>
    <scope>NUCLEOTIDE SEQUENCE</scope>
    <source>
        <tissue evidence="1">Skin</tissue>
    </source>
</reference>
<name>A0A0B7ADR1_9EUPU</name>
<organism evidence="1">
    <name type="scientific">Arion vulgaris</name>
    <dbReference type="NCBI Taxonomy" id="1028688"/>
    <lineage>
        <taxon>Eukaryota</taxon>
        <taxon>Metazoa</taxon>
        <taxon>Spiralia</taxon>
        <taxon>Lophotrochozoa</taxon>
        <taxon>Mollusca</taxon>
        <taxon>Gastropoda</taxon>
        <taxon>Heterobranchia</taxon>
        <taxon>Euthyneura</taxon>
        <taxon>Panpulmonata</taxon>
        <taxon>Eupulmonata</taxon>
        <taxon>Stylommatophora</taxon>
        <taxon>Helicina</taxon>
        <taxon>Arionoidea</taxon>
        <taxon>Arionidae</taxon>
        <taxon>Arion</taxon>
    </lineage>
</organism>
<sequence>MSHTGLSKQLSRTLHVSTKEVVSRNKLGKTNVWFILETLTFYICENMGCQEFRHLTFRMIEKSAKDQY</sequence>
<dbReference type="AlphaFoldDB" id="A0A0B7ADR1"/>
<gene>
    <name evidence="1" type="primary">ORF108237</name>
</gene>
<proteinExistence type="predicted"/>